<evidence type="ECO:0000313" key="3">
    <source>
        <dbReference type="RefSeq" id="XP_026289573.2"/>
    </source>
</evidence>
<protein>
    <submittedName>
        <fullName evidence="3">Uncharacterized protein LOC113214429</fullName>
    </submittedName>
</protein>
<dbReference type="AlphaFoldDB" id="A0A6J1T8F2"/>
<gene>
    <name evidence="3" type="primary">LOC113214429</name>
</gene>
<reference evidence="3" key="1">
    <citation type="submission" date="2025-08" db="UniProtKB">
        <authorList>
            <consortium name="RefSeq"/>
        </authorList>
    </citation>
    <scope>IDENTIFICATION</scope>
    <source>
        <tissue evidence="3">Whole organism</tissue>
    </source>
</reference>
<dbReference type="KEGG" id="foc:113214429"/>
<evidence type="ECO:0000256" key="1">
    <source>
        <dbReference type="SAM" id="SignalP"/>
    </source>
</evidence>
<dbReference type="RefSeq" id="XP_026289573.2">
    <property type="nucleotide sequence ID" value="XM_026433788.2"/>
</dbReference>
<feature type="chain" id="PRO_5039443824" evidence="1">
    <location>
        <begin position="21"/>
        <end position="191"/>
    </location>
</feature>
<evidence type="ECO:0000313" key="2">
    <source>
        <dbReference type="Proteomes" id="UP000504606"/>
    </source>
</evidence>
<dbReference type="Proteomes" id="UP000504606">
    <property type="component" value="Unplaced"/>
</dbReference>
<feature type="signal peptide" evidence="1">
    <location>
        <begin position="1"/>
        <end position="20"/>
    </location>
</feature>
<keyword evidence="2" id="KW-1185">Reference proteome</keyword>
<keyword evidence="1" id="KW-0732">Signal</keyword>
<accession>A0A6J1T8F2</accession>
<dbReference type="GeneID" id="113214429"/>
<proteinExistence type="predicted"/>
<name>A0A6J1T8F2_FRAOC</name>
<sequence length="191" mass="21679">MLFVPLTVAVHTAFVTCVTAGAINSFAGPYNLILEKVYSCGQIEQGGVFIDGFRTTHFNPQKPNENQTVSCRIIIKERIDDSWWVTAFADKWSNNQWKKNYFVFHFPIAACTSMRTNAPGSFQLLFKPESMTGECFISADTYVVNNESFKLALPNFPTLVYGRYRTRIKLGHQTTNANFNTCFEFTVIPKT</sequence>
<organism evidence="2 3">
    <name type="scientific">Frankliniella occidentalis</name>
    <name type="common">Western flower thrips</name>
    <name type="synonym">Euthrips occidentalis</name>
    <dbReference type="NCBI Taxonomy" id="133901"/>
    <lineage>
        <taxon>Eukaryota</taxon>
        <taxon>Metazoa</taxon>
        <taxon>Ecdysozoa</taxon>
        <taxon>Arthropoda</taxon>
        <taxon>Hexapoda</taxon>
        <taxon>Insecta</taxon>
        <taxon>Pterygota</taxon>
        <taxon>Neoptera</taxon>
        <taxon>Paraneoptera</taxon>
        <taxon>Thysanoptera</taxon>
        <taxon>Terebrantia</taxon>
        <taxon>Thripoidea</taxon>
        <taxon>Thripidae</taxon>
        <taxon>Frankliniella</taxon>
    </lineage>
</organism>